<dbReference type="AlphaFoldDB" id="A0A660SBJ5"/>
<comment type="caution">
    <text evidence="3">The sequence shown here is derived from an EMBL/GenBank/DDBJ whole genome shotgun (WGS) entry which is preliminary data.</text>
</comment>
<keyword evidence="1" id="KW-0677">Repeat</keyword>
<dbReference type="InterPro" id="IPR015943">
    <property type="entry name" value="WD40/YVTN_repeat-like_dom_sf"/>
</dbReference>
<evidence type="ECO:0000259" key="2">
    <source>
        <dbReference type="Pfam" id="PF15902"/>
    </source>
</evidence>
<dbReference type="Proteomes" id="UP000282321">
    <property type="component" value="Unassembled WGS sequence"/>
</dbReference>
<sequence>MKKIILLLLLIVLILGITIPVIKMKSSNRNTEKEPGKYPNTWFMTQRIYPKDPSKMEDMMKTILAESKRQKLMHRRDNIYWISRGPYNISGRITDIEGANGNFDTLYIGSASGGVYKSVDSGHTFNPIFDENAVLPIGDIAVDPLHHNTVYVGTGEANASSYSYPGNGIYKSTDGGQTWQNLGLINSYSIGRIAINPIAPDTIFVAATGRLFGKDSSRGIYRSVNGGQTWQKVLYISDSTSGIDVAINPLSPDTVYAAMWERIRTLDKRKSGGVTSGIYRSENAGETWEKLTDGLPDSTSKPGRIGIAISKNNPSVIYAVYTDSSGGIGGVYRSFDNGNIWEYKSMPDIYNTYGWYFGNIRVSPTDSDRIFILGIECYMSNNGGDNWTEVLTNAHVDFHAMYLPDTDPSMCFVGSDGGFYISSDSGNYQYFSPFISNMQFYQGCVDPSNIDRLYGGAQDNGTNRMSENNPYTWEHIFGGDGFFVAVDPTDSNTIYAEYQWGQLYRSDDYSLSGWTYLSGDFNGDRTNWSTPYIIAPENHTKLYLGTYRLYRSLDRGDSWTVLTGDLTNGGNESSITTVAISPVDSNIIYVGTSDGNLWVSTNYGTSFSNVSISLPNRWITSVIPSNTSPDTVIVTLSGLRWDDNAPHIMLSENKGVSWQDISGNLPDLPVNDAVFDKNVSNRLFVANDGGVLYTNNFMNYTPLGADLPPVPVMDIDIDNSGDYIFAFTYGRGSYQADISTLGIKGKNTDVHGDNIQIREYSSIFETTPFVEFSYGVRREGEITVLDLSGRTLARKDVVIRKGNNRFSINLPPEITSGTYFMTIRAGTTFKKLKITKIK</sequence>
<dbReference type="SUPFAM" id="SSF110296">
    <property type="entry name" value="Oligoxyloglucan reducing end-specific cellobiohydrolase"/>
    <property type="match status" value="2"/>
</dbReference>
<reference evidence="3 4" key="1">
    <citation type="submission" date="2018-06" db="EMBL/GenBank/DDBJ databases">
        <title>Extensive metabolic versatility and redundancy in microbially diverse, dynamic hydrothermal sediments.</title>
        <authorList>
            <person name="Dombrowski N."/>
            <person name="Teske A."/>
            <person name="Baker B.J."/>
        </authorList>
    </citation>
    <scope>NUCLEOTIDE SEQUENCE [LARGE SCALE GENOMIC DNA]</scope>
    <source>
        <strain evidence="3">B35_G9</strain>
    </source>
</reference>
<dbReference type="PANTHER" id="PTHR43739">
    <property type="entry name" value="XYLOGLUCANASE (EUROFUNG)"/>
    <property type="match status" value="1"/>
</dbReference>
<dbReference type="PANTHER" id="PTHR43739:SF5">
    <property type="entry name" value="EXO-ALPHA-SIALIDASE"/>
    <property type="match status" value="1"/>
</dbReference>
<dbReference type="CDD" id="cd15482">
    <property type="entry name" value="Sialidase_non-viral"/>
    <property type="match status" value="1"/>
</dbReference>
<evidence type="ECO:0000256" key="1">
    <source>
        <dbReference type="ARBA" id="ARBA00022737"/>
    </source>
</evidence>
<dbReference type="EMBL" id="QNBC01000027">
    <property type="protein sequence ID" value="RKX67043.1"/>
    <property type="molecule type" value="Genomic_DNA"/>
</dbReference>
<evidence type="ECO:0000313" key="4">
    <source>
        <dbReference type="Proteomes" id="UP000282321"/>
    </source>
</evidence>
<feature type="domain" description="Sortilin N-terminal" evidence="2">
    <location>
        <begin position="548"/>
        <end position="664"/>
    </location>
</feature>
<organism evidence="3 4">
    <name type="scientific">candidate division TA06 bacterium</name>
    <dbReference type="NCBI Taxonomy" id="2250710"/>
    <lineage>
        <taxon>Bacteria</taxon>
        <taxon>Bacteria division TA06</taxon>
    </lineage>
</organism>
<evidence type="ECO:0000313" key="3">
    <source>
        <dbReference type="EMBL" id="RKX67043.1"/>
    </source>
</evidence>
<dbReference type="Gene3D" id="2.130.10.10">
    <property type="entry name" value="YVTN repeat-like/Quinoprotein amine dehydrogenase"/>
    <property type="match status" value="3"/>
</dbReference>
<protein>
    <recommendedName>
        <fullName evidence="2">Sortilin N-terminal domain-containing protein</fullName>
    </recommendedName>
</protein>
<dbReference type="InterPro" id="IPR031778">
    <property type="entry name" value="Sortilin_N"/>
</dbReference>
<dbReference type="Pfam" id="PF15902">
    <property type="entry name" value="Sortilin-Vps10"/>
    <property type="match status" value="1"/>
</dbReference>
<proteinExistence type="predicted"/>
<gene>
    <name evidence="3" type="ORF">DRP44_02965</name>
</gene>
<name>A0A660SBJ5_UNCT6</name>
<dbReference type="InterPro" id="IPR052025">
    <property type="entry name" value="Xyloglucanase_GH74"/>
</dbReference>
<dbReference type="GO" id="GO:0010411">
    <property type="term" value="P:xyloglucan metabolic process"/>
    <property type="evidence" value="ECO:0007669"/>
    <property type="project" value="TreeGrafter"/>
</dbReference>
<accession>A0A660SBJ5</accession>